<dbReference type="PANTHER" id="PTHR30221:SF8">
    <property type="entry name" value="SMALL-CONDUCTANCE MECHANOSENSITIVE CHANNEL"/>
    <property type="match status" value="1"/>
</dbReference>
<organism evidence="9 10">
    <name type="scientific">Acidovorax lacteus</name>
    <dbReference type="NCBI Taxonomy" id="1924988"/>
    <lineage>
        <taxon>Bacteria</taxon>
        <taxon>Pseudomonadati</taxon>
        <taxon>Pseudomonadota</taxon>
        <taxon>Betaproteobacteria</taxon>
        <taxon>Burkholderiales</taxon>
        <taxon>Comamonadaceae</taxon>
        <taxon>Acidovorax</taxon>
    </lineage>
</organism>
<dbReference type="Gene3D" id="2.30.30.60">
    <property type="match status" value="1"/>
</dbReference>
<dbReference type="InterPro" id="IPR006685">
    <property type="entry name" value="MscS_channel_2nd"/>
</dbReference>
<evidence type="ECO:0000256" key="4">
    <source>
        <dbReference type="ARBA" id="ARBA00022989"/>
    </source>
</evidence>
<dbReference type="SUPFAM" id="SSF50182">
    <property type="entry name" value="Sm-like ribonucleoproteins"/>
    <property type="match status" value="1"/>
</dbReference>
<evidence type="ECO:0000256" key="1">
    <source>
        <dbReference type="ARBA" id="ARBA00004141"/>
    </source>
</evidence>
<reference evidence="10" key="1">
    <citation type="journal article" date="2019" name="Int. J. Syst. Evol. Microbiol.">
        <title>The Global Catalogue of Microorganisms (GCM) 10K type strain sequencing project: providing services to taxonomists for standard genome sequencing and annotation.</title>
        <authorList>
            <consortium name="The Broad Institute Genomics Platform"/>
            <consortium name="The Broad Institute Genome Sequencing Center for Infectious Disease"/>
            <person name="Wu L."/>
            <person name="Ma J."/>
        </authorList>
    </citation>
    <scope>NUCLEOTIDE SEQUENCE [LARGE SCALE GENOMIC DNA]</scope>
    <source>
        <strain evidence="10">JCM 31890</strain>
    </source>
</reference>
<feature type="transmembrane region" description="Helical" evidence="6">
    <location>
        <begin position="56"/>
        <end position="77"/>
    </location>
</feature>
<comment type="caution">
    <text evidence="6">Lacks conserved residue(s) required for the propagation of feature annotation.</text>
</comment>
<keyword evidence="5 6" id="KW-0472">Membrane</keyword>
<dbReference type="Pfam" id="PF00924">
    <property type="entry name" value="MS_channel_2nd"/>
    <property type="match status" value="1"/>
</dbReference>
<comment type="caution">
    <text evidence="9">The sequence shown here is derived from an EMBL/GenBank/DDBJ whole genome shotgun (WGS) entry which is preliminary data.</text>
</comment>
<dbReference type="PANTHER" id="PTHR30221">
    <property type="entry name" value="SMALL-CONDUCTANCE MECHANOSENSITIVE CHANNEL"/>
    <property type="match status" value="1"/>
</dbReference>
<evidence type="ECO:0000256" key="3">
    <source>
        <dbReference type="ARBA" id="ARBA00022692"/>
    </source>
</evidence>
<gene>
    <name evidence="9" type="ORF">GCM10023090_26820</name>
</gene>
<protein>
    <recommendedName>
        <fullName evidence="6">Small-conductance mechanosensitive channel</fullName>
    </recommendedName>
</protein>
<comment type="subcellular location">
    <subcellularLocation>
        <location evidence="6">Cell inner membrane</location>
        <topology evidence="6">Multi-pass membrane protein</topology>
    </subcellularLocation>
    <subcellularLocation>
        <location evidence="1">Membrane</location>
        <topology evidence="1">Multi-pass membrane protein</topology>
    </subcellularLocation>
</comment>
<dbReference type="SUPFAM" id="SSF82861">
    <property type="entry name" value="Mechanosensitive channel protein MscS (YggB), transmembrane region"/>
    <property type="match status" value="1"/>
</dbReference>
<evidence type="ECO:0000256" key="2">
    <source>
        <dbReference type="ARBA" id="ARBA00008017"/>
    </source>
</evidence>
<feature type="domain" description="Mechanosensitive ion channel MscS" evidence="8">
    <location>
        <begin position="108"/>
        <end position="176"/>
    </location>
</feature>
<evidence type="ECO:0000256" key="7">
    <source>
        <dbReference type="SAM" id="MobiDB-lite"/>
    </source>
</evidence>
<dbReference type="EMBL" id="BAABEX010000029">
    <property type="protein sequence ID" value="GAA4428293.1"/>
    <property type="molecule type" value="Genomic_DNA"/>
</dbReference>
<feature type="transmembrane region" description="Helical" evidence="6">
    <location>
        <begin position="97"/>
        <end position="119"/>
    </location>
</feature>
<accession>A0ABP8LG64</accession>
<keyword evidence="6" id="KW-0997">Cell inner membrane</keyword>
<evidence type="ECO:0000256" key="6">
    <source>
        <dbReference type="RuleBase" id="RU369025"/>
    </source>
</evidence>
<evidence type="ECO:0000259" key="8">
    <source>
        <dbReference type="Pfam" id="PF00924"/>
    </source>
</evidence>
<dbReference type="InterPro" id="IPR045275">
    <property type="entry name" value="MscS_archaea/bacteria_type"/>
</dbReference>
<keyword evidence="6" id="KW-0406">Ion transport</keyword>
<comment type="subunit">
    <text evidence="6">Homoheptamer.</text>
</comment>
<dbReference type="RefSeq" id="WP_345066164.1">
    <property type="nucleotide sequence ID" value="NZ_BAABEX010000029.1"/>
</dbReference>
<feature type="compositionally biased region" description="Low complexity" evidence="7">
    <location>
        <begin position="208"/>
        <end position="235"/>
    </location>
</feature>
<dbReference type="Proteomes" id="UP001501788">
    <property type="component" value="Unassembled WGS sequence"/>
</dbReference>
<proteinExistence type="inferred from homology"/>
<dbReference type="Gene3D" id="1.10.287.1260">
    <property type="match status" value="1"/>
</dbReference>
<feature type="compositionally biased region" description="Low complexity" evidence="7">
    <location>
        <begin position="189"/>
        <end position="201"/>
    </location>
</feature>
<evidence type="ECO:0000313" key="10">
    <source>
        <dbReference type="Proteomes" id="UP001501788"/>
    </source>
</evidence>
<feature type="transmembrane region" description="Helical" evidence="6">
    <location>
        <begin position="15"/>
        <end position="35"/>
    </location>
</feature>
<comment type="function">
    <text evidence="6">Mechanosensitive channel that participates in the regulation of osmotic pressure changes within the cell, opening in response to stretch forces in the membrane lipid bilayer, without the need for other proteins. Contributes to normal resistance to hypoosmotic shock. Forms an ion channel of 1.0 nanosiemens conductance with a slight preference for anions.</text>
</comment>
<name>A0ABP8LG64_9BURK</name>
<dbReference type="InterPro" id="IPR010920">
    <property type="entry name" value="LSM_dom_sf"/>
</dbReference>
<sequence>MAMWKTRLPDWLQEWLEIIVPGTQILVILIAAWLLQRLLVRVMDRVNGRYQLPTELLAPLSAVLRWAILAAAVLLVLERLGVSATVLWTAFTGFATVAAVAFFAAWSVLSNLFCALLILTVRPYRIGDVVEVLDTAEKPGAKGLVVDINLLYTTLQDMGIPGTPMLQIPNALIFQRVVRRWPSPEAAGMANAATPAASETAGPGGGPDAAAAAPTATTSPAVAAPVGGGPALPADSPTPPPRG</sequence>
<keyword evidence="6" id="KW-1003">Cell membrane</keyword>
<dbReference type="InterPro" id="IPR023408">
    <property type="entry name" value="MscS_beta-dom_sf"/>
</dbReference>
<keyword evidence="4 6" id="KW-1133">Transmembrane helix</keyword>
<keyword evidence="6" id="KW-0407">Ion channel</keyword>
<dbReference type="InterPro" id="IPR011014">
    <property type="entry name" value="MscS_channel_TM-2"/>
</dbReference>
<evidence type="ECO:0000256" key="5">
    <source>
        <dbReference type="ARBA" id="ARBA00023136"/>
    </source>
</evidence>
<feature type="region of interest" description="Disordered" evidence="7">
    <location>
        <begin position="189"/>
        <end position="243"/>
    </location>
</feature>
<keyword evidence="6" id="KW-0813">Transport</keyword>
<comment type="similarity">
    <text evidence="2 6">Belongs to the MscS (TC 1.A.23) family.</text>
</comment>
<keyword evidence="3 6" id="KW-0812">Transmembrane</keyword>
<evidence type="ECO:0000313" key="9">
    <source>
        <dbReference type="EMBL" id="GAA4428293.1"/>
    </source>
</evidence>
<keyword evidence="10" id="KW-1185">Reference proteome</keyword>